<reference evidence="1" key="1">
    <citation type="journal article" date="2020" name="Stud. Mycol.">
        <title>101 Dothideomycetes genomes: a test case for predicting lifestyles and emergence of pathogens.</title>
        <authorList>
            <person name="Haridas S."/>
            <person name="Albert R."/>
            <person name="Binder M."/>
            <person name="Bloem J."/>
            <person name="Labutti K."/>
            <person name="Salamov A."/>
            <person name="Andreopoulos B."/>
            <person name="Baker S."/>
            <person name="Barry K."/>
            <person name="Bills G."/>
            <person name="Bluhm B."/>
            <person name="Cannon C."/>
            <person name="Castanera R."/>
            <person name="Culley D."/>
            <person name="Daum C."/>
            <person name="Ezra D."/>
            <person name="Gonzalez J."/>
            <person name="Henrissat B."/>
            <person name="Kuo A."/>
            <person name="Liang C."/>
            <person name="Lipzen A."/>
            <person name="Lutzoni F."/>
            <person name="Magnuson J."/>
            <person name="Mondo S."/>
            <person name="Nolan M."/>
            <person name="Ohm R."/>
            <person name="Pangilinan J."/>
            <person name="Park H.-J."/>
            <person name="Ramirez L."/>
            <person name="Alfaro M."/>
            <person name="Sun H."/>
            <person name="Tritt A."/>
            <person name="Yoshinaga Y."/>
            <person name="Zwiers L.-H."/>
            <person name="Turgeon B."/>
            <person name="Goodwin S."/>
            <person name="Spatafora J."/>
            <person name="Crous P."/>
            <person name="Grigoriev I."/>
        </authorList>
    </citation>
    <scope>NUCLEOTIDE SEQUENCE</scope>
    <source>
        <strain evidence="1">CBS 122367</strain>
    </source>
</reference>
<dbReference type="AlphaFoldDB" id="A0A6G1J4C6"/>
<gene>
    <name evidence="1" type="ORF">K458DRAFT_387953</name>
</gene>
<sequence length="196" mass="21294">MSSGLKLLEEGKDLLRAGMFQFWSSVPADSPQMQQGTELFQKGLQRYQQAINSYQQVMGKYGQTMRVAGADAWQMLGPGLADSELRILLGLLMGPGDGGSRNAVSGNRANTSRVSGSNNIILTSEGRGYADVPIRCGPLETLKSDDSRLKRAYGAAVRRRNDESVGGNETFSMDRGVMEGNSATLPARRGNFQRRV</sequence>
<dbReference type="Proteomes" id="UP000799291">
    <property type="component" value="Unassembled WGS sequence"/>
</dbReference>
<evidence type="ECO:0000313" key="1">
    <source>
        <dbReference type="EMBL" id="KAF2685061.1"/>
    </source>
</evidence>
<dbReference type="EMBL" id="MU005579">
    <property type="protein sequence ID" value="KAF2685061.1"/>
    <property type="molecule type" value="Genomic_DNA"/>
</dbReference>
<keyword evidence="2" id="KW-1185">Reference proteome</keyword>
<accession>A0A6G1J4C6</accession>
<evidence type="ECO:0000313" key="2">
    <source>
        <dbReference type="Proteomes" id="UP000799291"/>
    </source>
</evidence>
<name>A0A6G1J4C6_9PLEO</name>
<proteinExistence type="predicted"/>
<protein>
    <submittedName>
        <fullName evidence="1">Uncharacterized protein</fullName>
    </submittedName>
</protein>
<organism evidence="1 2">
    <name type="scientific">Lentithecium fluviatile CBS 122367</name>
    <dbReference type="NCBI Taxonomy" id="1168545"/>
    <lineage>
        <taxon>Eukaryota</taxon>
        <taxon>Fungi</taxon>
        <taxon>Dikarya</taxon>
        <taxon>Ascomycota</taxon>
        <taxon>Pezizomycotina</taxon>
        <taxon>Dothideomycetes</taxon>
        <taxon>Pleosporomycetidae</taxon>
        <taxon>Pleosporales</taxon>
        <taxon>Massarineae</taxon>
        <taxon>Lentitheciaceae</taxon>
        <taxon>Lentithecium</taxon>
    </lineage>
</organism>